<dbReference type="AlphaFoldDB" id="A0A511CZQ6"/>
<evidence type="ECO:0000313" key="2">
    <source>
        <dbReference type="Proteomes" id="UP000321328"/>
    </source>
</evidence>
<dbReference type="InterPro" id="IPR036102">
    <property type="entry name" value="OsmC/Ohrsf"/>
</dbReference>
<dbReference type="EMBL" id="BJVI01000013">
    <property type="protein sequence ID" value="GEL17937.1"/>
    <property type="molecule type" value="Genomic_DNA"/>
</dbReference>
<protein>
    <recommendedName>
        <fullName evidence="3">Osmotically inducible protein C</fullName>
    </recommendedName>
</protein>
<accession>A0A511CZQ6</accession>
<dbReference type="SUPFAM" id="SSF82784">
    <property type="entry name" value="OsmC-like"/>
    <property type="match status" value="1"/>
</dbReference>
<dbReference type="Gene3D" id="3.30.300.20">
    <property type="match status" value="1"/>
</dbReference>
<dbReference type="PANTHER" id="PTHR35368:SF1">
    <property type="entry name" value="HYDROPEROXIDE REDUCTASE"/>
    <property type="match status" value="1"/>
</dbReference>
<proteinExistence type="predicted"/>
<dbReference type="InterPro" id="IPR003718">
    <property type="entry name" value="OsmC/Ohr_fam"/>
</dbReference>
<dbReference type="Proteomes" id="UP000321328">
    <property type="component" value="Unassembled WGS sequence"/>
</dbReference>
<organism evidence="1 2">
    <name type="scientific">Pseudonocardia asaccharolytica DSM 44247 = NBRC 16224</name>
    <dbReference type="NCBI Taxonomy" id="1123024"/>
    <lineage>
        <taxon>Bacteria</taxon>
        <taxon>Bacillati</taxon>
        <taxon>Actinomycetota</taxon>
        <taxon>Actinomycetes</taxon>
        <taxon>Pseudonocardiales</taxon>
        <taxon>Pseudonocardiaceae</taxon>
        <taxon>Pseudonocardia</taxon>
    </lineage>
</organism>
<dbReference type="Pfam" id="PF02566">
    <property type="entry name" value="OsmC"/>
    <property type="match status" value="1"/>
</dbReference>
<dbReference type="InterPro" id="IPR052924">
    <property type="entry name" value="OsmC/Ohr_hydroprdx_reductase"/>
</dbReference>
<reference evidence="1 2" key="1">
    <citation type="submission" date="2019-07" db="EMBL/GenBank/DDBJ databases">
        <title>Whole genome shotgun sequence of Pseudonocardia asaccharolytica NBRC 16224.</title>
        <authorList>
            <person name="Hosoyama A."/>
            <person name="Uohara A."/>
            <person name="Ohji S."/>
            <person name="Ichikawa N."/>
        </authorList>
    </citation>
    <scope>NUCLEOTIDE SEQUENCE [LARGE SCALE GENOMIC DNA]</scope>
    <source>
        <strain evidence="1 2">NBRC 16224</strain>
    </source>
</reference>
<evidence type="ECO:0000313" key="1">
    <source>
        <dbReference type="EMBL" id="GEL17937.1"/>
    </source>
</evidence>
<dbReference type="PANTHER" id="PTHR35368">
    <property type="entry name" value="HYDROPEROXIDE REDUCTASE"/>
    <property type="match status" value="1"/>
</dbReference>
<sequence length="172" mass="18665">MDVDLGFDKGKLGSLINRVKEEPEKGQTVWTATTRWDKGFRSEATIRSHTVPMDEPMQLGGSDTAPNMVEMVLGAYGCCLTTGFVANAGMLGIELESVDINLAGDLDLQGFFGLKPPEECPPGYTEVRAEINLNAPKATEEQLKQLYDSVIATSPVGNIITRPVKVVTEFKS</sequence>
<dbReference type="InterPro" id="IPR015946">
    <property type="entry name" value="KH_dom-like_a/b"/>
</dbReference>
<dbReference type="RefSeq" id="WP_028930170.1">
    <property type="nucleotide sequence ID" value="NZ_AUII01000009.1"/>
</dbReference>
<dbReference type="OrthoDB" id="9811389at2"/>
<comment type="caution">
    <text evidence="1">The sequence shown here is derived from an EMBL/GenBank/DDBJ whole genome shotgun (WGS) entry which is preliminary data.</text>
</comment>
<evidence type="ECO:0008006" key="3">
    <source>
        <dbReference type="Google" id="ProtNLM"/>
    </source>
</evidence>
<name>A0A511CZQ6_9PSEU</name>
<gene>
    <name evidence="1" type="ORF">PA7_17740</name>
</gene>
<dbReference type="STRING" id="1123024.GCA_000423625_02354"/>
<keyword evidence="2" id="KW-1185">Reference proteome</keyword>